<gene>
    <name evidence="6" type="ORF">SAMN05216552_1008173</name>
</gene>
<dbReference type="PANTHER" id="PTHR47506:SF1">
    <property type="entry name" value="HTH-TYPE TRANSCRIPTIONAL REGULATOR YJDC"/>
    <property type="match status" value="1"/>
</dbReference>
<dbReference type="PROSITE" id="PS50977">
    <property type="entry name" value="HTH_TETR_2"/>
    <property type="match status" value="1"/>
</dbReference>
<dbReference type="Gene3D" id="1.10.357.10">
    <property type="entry name" value="Tetracycline Repressor, domain 2"/>
    <property type="match status" value="1"/>
</dbReference>
<evidence type="ECO:0000313" key="6">
    <source>
        <dbReference type="EMBL" id="SFU74501.1"/>
    </source>
</evidence>
<dbReference type="Proteomes" id="UP000199391">
    <property type="component" value="Unassembled WGS sequence"/>
</dbReference>
<evidence type="ECO:0000313" key="7">
    <source>
        <dbReference type="Proteomes" id="UP000199391"/>
    </source>
</evidence>
<proteinExistence type="predicted"/>
<dbReference type="InterPro" id="IPR001647">
    <property type="entry name" value="HTH_TetR"/>
</dbReference>
<name>A0A1I7INK6_9BURK</name>
<dbReference type="Gene3D" id="1.10.10.60">
    <property type="entry name" value="Homeodomain-like"/>
    <property type="match status" value="1"/>
</dbReference>
<evidence type="ECO:0000256" key="2">
    <source>
        <dbReference type="ARBA" id="ARBA00023125"/>
    </source>
</evidence>
<dbReference type="InterPro" id="IPR011075">
    <property type="entry name" value="TetR_C"/>
</dbReference>
<evidence type="ECO:0000256" key="1">
    <source>
        <dbReference type="ARBA" id="ARBA00023015"/>
    </source>
</evidence>
<evidence type="ECO:0000256" key="4">
    <source>
        <dbReference type="PROSITE-ProRule" id="PRU00335"/>
    </source>
</evidence>
<dbReference type="AlphaFoldDB" id="A0A1I7INK6"/>
<accession>A0A1I7INK6</accession>
<dbReference type="EMBL" id="FPBO01000008">
    <property type="protein sequence ID" value="SFU74501.1"/>
    <property type="molecule type" value="Genomic_DNA"/>
</dbReference>
<protein>
    <submittedName>
        <fullName evidence="6">Transcriptional regulator, TetR family</fullName>
    </submittedName>
</protein>
<feature type="domain" description="HTH tetR-type" evidence="5">
    <location>
        <begin position="6"/>
        <end position="66"/>
    </location>
</feature>
<dbReference type="Pfam" id="PF16925">
    <property type="entry name" value="TetR_C_13"/>
    <property type="match status" value="1"/>
</dbReference>
<keyword evidence="7" id="KW-1185">Reference proteome</keyword>
<feature type="DNA-binding region" description="H-T-H motif" evidence="4">
    <location>
        <begin position="29"/>
        <end position="48"/>
    </location>
</feature>
<keyword evidence="3" id="KW-0804">Transcription</keyword>
<organism evidence="6 7">
    <name type="scientific">Pseudoduganella namucuonensis</name>
    <dbReference type="NCBI Taxonomy" id="1035707"/>
    <lineage>
        <taxon>Bacteria</taxon>
        <taxon>Pseudomonadati</taxon>
        <taxon>Pseudomonadota</taxon>
        <taxon>Betaproteobacteria</taxon>
        <taxon>Burkholderiales</taxon>
        <taxon>Oxalobacteraceae</taxon>
        <taxon>Telluria group</taxon>
        <taxon>Pseudoduganella</taxon>
    </lineage>
</organism>
<dbReference type="OrthoDB" id="270177at2"/>
<evidence type="ECO:0000256" key="3">
    <source>
        <dbReference type="ARBA" id="ARBA00023163"/>
    </source>
</evidence>
<dbReference type="SUPFAM" id="SSF48498">
    <property type="entry name" value="Tetracyclin repressor-like, C-terminal domain"/>
    <property type="match status" value="1"/>
</dbReference>
<dbReference type="PANTHER" id="PTHR47506">
    <property type="entry name" value="TRANSCRIPTIONAL REGULATORY PROTEIN"/>
    <property type="match status" value="1"/>
</dbReference>
<evidence type="ECO:0000259" key="5">
    <source>
        <dbReference type="PROSITE" id="PS50977"/>
    </source>
</evidence>
<dbReference type="InterPro" id="IPR036271">
    <property type="entry name" value="Tet_transcr_reg_TetR-rel_C_sf"/>
</dbReference>
<dbReference type="GO" id="GO:0003677">
    <property type="term" value="F:DNA binding"/>
    <property type="evidence" value="ECO:0007669"/>
    <property type="project" value="UniProtKB-UniRule"/>
</dbReference>
<dbReference type="STRING" id="1035707.SAMN05216552_1008173"/>
<dbReference type="InterPro" id="IPR009057">
    <property type="entry name" value="Homeodomain-like_sf"/>
</dbReference>
<reference evidence="7" key="1">
    <citation type="submission" date="2016-10" db="EMBL/GenBank/DDBJ databases">
        <authorList>
            <person name="Varghese N."/>
            <person name="Submissions S."/>
        </authorList>
    </citation>
    <scope>NUCLEOTIDE SEQUENCE [LARGE SCALE GENOMIC DNA]</scope>
    <source>
        <strain evidence="7">CGMCC 1.11014</strain>
    </source>
</reference>
<keyword evidence="1" id="KW-0805">Transcription regulation</keyword>
<dbReference type="RefSeq" id="WP_093555636.1">
    <property type="nucleotide sequence ID" value="NZ_FPBO01000008.1"/>
</dbReference>
<sequence length="195" mass="20188">MARPKAFDQDTALQRAIALFREKGYAGASTDDLLGAMGIGRQSMYDTFGDKRGLYLAALERYNAASIAEFTGDMEAGASPLDGLEAALRAFARRAGAGREGCMGVTAVFEFGQSDPEVASISAASARAQLAAIERRLASAGAAGETPSDLDARAAAAFVASSLAGMRVAARGGADARALEQIAVFTMRALRRPSS</sequence>
<dbReference type="Pfam" id="PF00440">
    <property type="entry name" value="TetR_N"/>
    <property type="match status" value="1"/>
</dbReference>
<keyword evidence="2 4" id="KW-0238">DNA-binding</keyword>
<dbReference type="SUPFAM" id="SSF46689">
    <property type="entry name" value="Homeodomain-like"/>
    <property type="match status" value="1"/>
</dbReference>